<evidence type="ECO:0000313" key="3">
    <source>
        <dbReference type="Proteomes" id="UP001642482"/>
    </source>
</evidence>
<feature type="region of interest" description="Disordered" evidence="1">
    <location>
        <begin position="720"/>
        <end position="830"/>
    </location>
</feature>
<reference evidence="2 3" key="1">
    <citation type="submission" date="2024-01" db="EMBL/GenBank/DDBJ databases">
        <authorList>
            <person name="Allen C."/>
            <person name="Tagirdzhanova G."/>
        </authorList>
    </citation>
    <scope>NUCLEOTIDE SEQUENCE [LARGE SCALE GENOMIC DNA]</scope>
</reference>
<sequence length="921" mass="99576">MAPVDKEGALKVDDVESRLWLQTKTQSGQNWDQVLGVSQRIINKNFEQLYNMYKTDMGDMYDSNEVGMIDAKLLAPRIIIPGGNTSANKSLVYFQLRFESGSMSNASGTTLIEDLSNWVITCEVKIDSVKATINDSMTEAAKAKVRKDNAWIDRFDVAGDYSAERLYAKLSSINWTQPQSDYTICGLDDEGKPISYRNWQAEDTNRAMYLSLWLMQWCAKQDAQGRNNIGLSVQIPPVQNTKQPTYESIFMMNQSYVYKSEKQGAIDGATGDTGAGVCNAFLYTEIVKIPGLSNTRRPDDITLVWSGNFCTLPKTVGGDDAIDGTFVFGRNVFLESFMLPELRAINKAFDIYHAKPYGKQQSDGRISSYEPYSIGLDENHRYLNDAVFDFHNVNDSSDPDKLNGYYYEKTNEQPWVVTVNTGDDAGDLRAQSKGQSRNPPRKKPSTGAMKAADMIADHMRIDVTWEAGGSVFTVTGKATSHEASEWTHQGAGRNFNDLWCHAYADYDISFQFKMQFTTKPGPNNNGVLHVFVIGGEDNVKVTINPKIDNTDGVEDNHSGPFKEKLDDNLGQVIPTMIKNLQQKLAGSGQFVFPGNGVFDFVNPMMSRYGHLLAEVKYKPLTQKQLFVPRPPKPTKPVVVDATLEIPVKTSNEPKWQLDWTFPVNPVASALKKNKVVLRAENKDPEFASQFKYIVISWTSSSKGLGFFAEDQWALASTGDAPANAPAGTPAAAPAAAPAGTLAGTPAGAHGASAGTPAGAPAAASTPAGTPAGVPAGTPAGAPAGTPQAASAPDGAPAVVPAPAPAPAPAAFADPAPTPAPAPVPAPSRAKPGLITLRQSATGKDAAVLRAPSHATSKWTMNIAPSDAAKPFMVKPGGWIELEFEGIVGPAGAFSFTILENWAQKDTTYFRDSLNISVTHET</sequence>
<evidence type="ECO:0000256" key="1">
    <source>
        <dbReference type="SAM" id="MobiDB-lite"/>
    </source>
</evidence>
<keyword evidence="3" id="KW-1185">Reference proteome</keyword>
<proteinExistence type="predicted"/>
<comment type="caution">
    <text evidence="2">The sequence shown here is derived from an EMBL/GenBank/DDBJ whole genome shotgun (WGS) entry which is preliminary data.</text>
</comment>
<accession>A0ABP0BHB5</accession>
<organism evidence="2 3">
    <name type="scientific">Sporothrix eucalyptigena</name>
    <dbReference type="NCBI Taxonomy" id="1812306"/>
    <lineage>
        <taxon>Eukaryota</taxon>
        <taxon>Fungi</taxon>
        <taxon>Dikarya</taxon>
        <taxon>Ascomycota</taxon>
        <taxon>Pezizomycotina</taxon>
        <taxon>Sordariomycetes</taxon>
        <taxon>Sordariomycetidae</taxon>
        <taxon>Ophiostomatales</taxon>
        <taxon>Ophiostomataceae</taxon>
        <taxon>Sporothrix</taxon>
    </lineage>
</organism>
<feature type="region of interest" description="Disordered" evidence="1">
    <location>
        <begin position="420"/>
        <end position="448"/>
    </location>
</feature>
<evidence type="ECO:0000313" key="2">
    <source>
        <dbReference type="EMBL" id="CAK7218948.1"/>
    </source>
</evidence>
<protein>
    <submittedName>
        <fullName evidence="2">Uncharacterized protein</fullName>
    </submittedName>
</protein>
<dbReference type="Proteomes" id="UP001642482">
    <property type="component" value="Unassembled WGS sequence"/>
</dbReference>
<feature type="compositionally biased region" description="Low complexity" evidence="1">
    <location>
        <begin position="720"/>
        <end position="798"/>
    </location>
</feature>
<dbReference type="EMBL" id="CAWUHD010000029">
    <property type="protein sequence ID" value="CAK7218948.1"/>
    <property type="molecule type" value="Genomic_DNA"/>
</dbReference>
<gene>
    <name evidence="2" type="ORF">SEUCBS140593_003727</name>
</gene>
<name>A0ABP0BHB5_9PEZI</name>
<feature type="compositionally biased region" description="Pro residues" evidence="1">
    <location>
        <begin position="815"/>
        <end position="825"/>
    </location>
</feature>